<dbReference type="OrthoDB" id="8994075at2"/>
<dbReference type="AlphaFoldDB" id="A0A5E4YL80"/>
<dbReference type="Pfam" id="PF22772">
    <property type="entry name" value="WsaF_C"/>
    <property type="match status" value="1"/>
</dbReference>
<dbReference type="InterPro" id="IPR055050">
    <property type="entry name" value="WsaF_C"/>
</dbReference>
<feature type="domain" description="WsaF C-terminal" evidence="1">
    <location>
        <begin position="194"/>
        <end position="285"/>
    </location>
</feature>
<reference evidence="2 3" key="1">
    <citation type="submission" date="2019-08" db="EMBL/GenBank/DDBJ databases">
        <authorList>
            <person name="Peeters C."/>
        </authorList>
    </citation>
    <scope>NUCLEOTIDE SEQUENCE [LARGE SCALE GENOMIC DNA]</scope>
    <source>
        <strain evidence="2 3">LMG 31106</strain>
    </source>
</reference>
<organism evidence="2 3">
    <name type="scientific">Pandoraea cepalis</name>
    <dbReference type="NCBI Taxonomy" id="2508294"/>
    <lineage>
        <taxon>Bacteria</taxon>
        <taxon>Pseudomonadati</taxon>
        <taxon>Pseudomonadota</taxon>
        <taxon>Betaproteobacteria</taxon>
        <taxon>Burkholderiales</taxon>
        <taxon>Burkholderiaceae</taxon>
        <taxon>Pandoraea</taxon>
    </lineage>
</organism>
<evidence type="ECO:0000313" key="2">
    <source>
        <dbReference type="EMBL" id="VVE49292.1"/>
    </source>
</evidence>
<dbReference type="EMBL" id="CABPSL010000028">
    <property type="protein sequence ID" value="VVE49292.1"/>
    <property type="molecule type" value="Genomic_DNA"/>
</dbReference>
<dbReference type="RefSeq" id="WP_150564774.1">
    <property type="nucleotide sequence ID" value="NZ_CABPSL010000028.1"/>
</dbReference>
<sequence>MSIIKNLYYALEYKRTARTLSQRIRQSRESSSDAMLVVIDRLEARSGGLRNVGRIVNALAVSLKRKTSIYIQNSGKQDAALIKEYQFEGELIDHVPEGVEIIVSSTWALSEELKNYVRKNHSKWIHIIQDYDELFFPVSTKYFYAANVKSGPDAFISSGKWMTLPGRVAGLPFPVDSQIYHELTKPNVEREVDVLFFHKPELPRRCAFLCEQIAEQLLTNRPSLRIAFYGSNLSKHLVSAKVEHFGAVPSIQELADLYRRSKIGISSNLTNPSLIPFELAACGCLPLSPYLNSHPEFHLPEIHVNGGIDEIVKKILSELDSENLPGKCRKLSEWYLAEGYICDRSSFADIVGREISAIKI</sequence>
<name>A0A5E4YL80_9BURK</name>
<gene>
    <name evidence="2" type="ORF">PCE31106_04573</name>
</gene>
<dbReference type="Gene3D" id="3.40.50.11090">
    <property type="match status" value="1"/>
</dbReference>
<proteinExistence type="predicted"/>
<evidence type="ECO:0000259" key="1">
    <source>
        <dbReference type="Pfam" id="PF22772"/>
    </source>
</evidence>
<dbReference type="Proteomes" id="UP000384354">
    <property type="component" value="Unassembled WGS sequence"/>
</dbReference>
<dbReference type="Gene3D" id="3.40.50.2000">
    <property type="entry name" value="Glycogen Phosphorylase B"/>
    <property type="match status" value="1"/>
</dbReference>
<protein>
    <recommendedName>
        <fullName evidence="1">WsaF C-terminal domain-containing protein</fullName>
    </recommendedName>
</protein>
<evidence type="ECO:0000313" key="3">
    <source>
        <dbReference type="Proteomes" id="UP000384354"/>
    </source>
</evidence>
<accession>A0A5E4YL80</accession>